<dbReference type="Pfam" id="PF08245">
    <property type="entry name" value="Mur_ligase_M"/>
    <property type="match status" value="1"/>
</dbReference>
<feature type="domain" description="Mur ligase central" evidence="19">
    <location>
        <begin position="111"/>
        <end position="308"/>
    </location>
</feature>
<dbReference type="SUPFAM" id="SSF53623">
    <property type="entry name" value="MurD-like peptide ligases, catalytic domain"/>
    <property type="match status" value="1"/>
</dbReference>
<dbReference type="SUPFAM" id="SSF53244">
    <property type="entry name" value="MurD-like peptide ligases, peptide-binding domain"/>
    <property type="match status" value="1"/>
</dbReference>
<dbReference type="Gene3D" id="3.40.1390.10">
    <property type="entry name" value="MurE/MurF, N-terminal domain"/>
    <property type="match status" value="1"/>
</dbReference>
<feature type="binding site" evidence="15">
    <location>
        <position position="454"/>
    </location>
    <ligand>
        <name>meso-2,6-diaminopimelate</name>
        <dbReference type="ChEBI" id="CHEBI:57791"/>
    </ligand>
</feature>
<comment type="catalytic activity">
    <reaction evidence="8 15">
        <text>UDP-N-acetyl-alpha-D-muramoyl-L-alanyl-D-glutamate + meso-2,6-diaminopimelate + ATP = UDP-N-acetyl-alpha-D-muramoyl-L-alanyl-gamma-D-glutamyl-meso-2,6-diaminopimelate + ADP + phosphate + H(+)</text>
        <dbReference type="Rhea" id="RHEA:23676"/>
        <dbReference type="ChEBI" id="CHEBI:15378"/>
        <dbReference type="ChEBI" id="CHEBI:30616"/>
        <dbReference type="ChEBI" id="CHEBI:43474"/>
        <dbReference type="ChEBI" id="CHEBI:57791"/>
        <dbReference type="ChEBI" id="CHEBI:83900"/>
        <dbReference type="ChEBI" id="CHEBI:83905"/>
        <dbReference type="ChEBI" id="CHEBI:456216"/>
        <dbReference type="EC" id="6.3.2.13"/>
    </reaction>
</comment>
<dbReference type="PANTHER" id="PTHR23135:SF4">
    <property type="entry name" value="UDP-N-ACETYLMURAMOYL-L-ALANYL-D-GLUTAMATE--2,6-DIAMINOPIMELATE LIGASE MURE HOMOLOG, CHLOROPLASTIC"/>
    <property type="match status" value="1"/>
</dbReference>
<evidence type="ECO:0000256" key="11">
    <source>
        <dbReference type="ARBA" id="ARBA00072883"/>
    </source>
</evidence>
<keyword evidence="15" id="KW-0547">Nucleotide-binding</keyword>
<gene>
    <name evidence="15 20" type="primary">murE</name>
    <name evidence="20" type="ORF">ATZ99_09200</name>
</gene>
<sequence>MIKGHELIEILKEVKKVSGNINVTIEDIQYDSRKIKKNSLFVAITGFKDDGHKYINDAIINGACAVISEREVEIKQEEILYIVVENSRKALSTVSDYFYESPSKNMKIVGVTGTNGKTTTTYLIKEIFQNAGLNAGVIGTLGIFVNGVLFPSERTTPESLELHKTFYEMRKNGIEYVSMEVSSHSLKLSRVDDISFEVGVFTNLTQDHLDFHPDFEDYYLSKRKLFSLSKKAAINADDFHGNRLMNEIKIPSISYAIENDADVKANNVKISEDGVSYDLIYRGEKININYQVPGKFSVYNSLAAISAALLLGIDLNTSAKAISKVKGVPGRFEPIKEGQNFSVIVDYAHTPDGLENVLNTIKSFAKGRIITVFGAGGDRDKTKRPKMGKIVSELSDYFIITSDNPRTEDPVKIIEDIEAGVDPAKSYEKIVDRREAIKKAIEIAQKDDVILIAGKGHENYQIIKDRIIPFDDREVAREFLKARGEK</sequence>
<evidence type="ECO:0000256" key="7">
    <source>
        <dbReference type="ARBA" id="ARBA00023316"/>
    </source>
</evidence>
<evidence type="ECO:0000256" key="5">
    <source>
        <dbReference type="ARBA" id="ARBA00022984"/>
    </source>
</evidence>
<evidence type="ECO:0000259" key="18">
    <source>
        <dbReference type="Pfam" id="PF02875"/>
    </source>
</evidence>
<dbReference type="OrthoDB" id="9800958at2"/>
<dbReference type="RefSeq" id="WP_068748071.1">
    <property type="nucleotide sequence ID" value="NZ_LOHZ01000025.1"/>
</dbReference>
<proteinExistence type="inferred from homology"/>
<dbReference type="FunFam" id="3.90.190.20:FF:000006">
    <property type="entry name" value="UDP-N-acetylmuramoyl-L-alanyl-D-glutamate--2,6-diaminopimelate ligase"/>
    <property type="match status" value="1"/>
</dbReference>
<keyword evidence="15" id="KW-0067">ATP-binding</keyword>
<dbReference type="GO" id="GO:0005524">
    <property type="term" value="F:ATP binding"/>
    <property type="evidence" value="ECO:0007669"/>
    <property type="project" value="UniProtKB-UniRule"/>
</dbReference>
<feature type="binding site" evidence="15">
    <location>
        <position position="458"/>
    </location>
    <ligand>
        <name>meso-2,6-diaminopimelate</name>
        <dbReference type="ChEBI" id="CHEBI:57791"/>
    </ligand>
</feature>
<feature type="binding site" evidence="15">
    <location>
        <begin position="155"/>
        <end position="156"/>
    </location>
    <ligand>
        <name>UDP-N-acetyl-alpha-D-muramoyl-L-alanyl-D-glutamate</name>
        <dbReference type="ChEBI" id="CHEBI:83900"/>
    </ligand>
</feature>
<protein>
    <recommendedName>
        <fullName evidence="11 15">UDP-N-acetylmuramoyl-L-alanyl-D-glutamate--2,6-diaminopimelate ligase</fullName>
        <ecNumber evidence="10 15">6.3.2.13</ecNumber>
    </recommendedName>
    <alternativeName>
        <fullName evidence="12 15">Meso-A2pm-adding enzyme</fullName>
    </alternativeName>
    <alternativeName>
        <fullName evidence="13 15">Meso-diaminopimelate-adding enzyme</fullName>
    </alternativeName>
    <alternativeName>
        <fullName evidence="14 15">UDP-MurNAc-L-Ala-D-Glu:meso-diaminopimelate ligase</fullName>
    </alternativeName>
    <alternativeName>
        <fullName evidence="15">UDP-MurNAc-tripeptide synthetase</fullName>
    </alternativeName>
    <alternativeName>
        <fullName evidence="15">UDP-N-acetylmuramyl-tripeptide synthetase</fullName>
    </alternativeName>
</protein>
<dbReference type="Pfam" id="PF01225">
    <property type="entry name" value="Mur_ligase"/>
    <property type="match status" value="1"/>
</dbReference>
<dbReference type="HAMAP" id="MF_00208">
    <property type="entry name" value="MurE"/>
    <property type="match status" value="1"/>
</dbReference>
<evidence type="ECO:0000256" key="8">
    <source>
        <dbReference type="ARBA" id="ARBA00050251"/>
    </source>
</evidence>
<evidence type="ECO:0000313" key="21">
    <source>
        <dbReference type="Proteomes" id="UP000075737"/>
    </source>
</evidence>
<dbReference type="InterPro" id="IPR004101">
    <property type="entry name" value="Mur_ligase_C"/>
</dbReference>
<evidence type="ECO:0000256" key="6">
    <source>
        <dbReference type="ARBA" id="ARBA00023306"/>
    </source>
</evidence>
<dbReference type="NCBIfam" id="NF001126">
    <property type="entry name" value="PRK00139.1-4"/>
    <property type="match status" value="1"/>
</dbReference>
<accession>A0A161PUY7</accession>
<dbReference type="PANTHER" id="PTHR23135">
    <property type="entry name" value="MUR LIGASE FAMILY MEMBER"/>
    <property type="match status" value="1"/>
</dbReference>
<organism evidence="20 21">
    <name type="scientific">Thermovenabulum gondwanense</name>
    <dbReference type="NCBI Taxonomy" id="520767"/>
    <lineage>
        <taxon>Bacteria</taxon>
        <taxon>Bacillati</taxon>
        <taxon>Bacillota</taxon>
        <taxon>Clostridia</taxon>
        <taxon>Thermosediminibacterales</taxon>
        <taxon>Thermosediminibacteraceae</taxon>
        <taxon>Thermovenabulum</taxon>
    </lineage>
</organism>
<keyword evidence="4 15" id="KW-0133">Cell shape</keyword>
<keyword evidence="6 15" id="KW-0131">Cell cycle</keyword>
<dbReference type="GO" id="GO:0051301">
    <property type="term" value="P:cell division"/>
    <property type="evidence" value="ECO:0007669"/>
    <property type="project" value="UniProtKB-KW"/>
</dbReference>
<feature type="binding site" evidence="15">
    <location>
        <position position="190"/>
    </location>
    <ligand>
        <name>UDP-N-acetyl-alpha-D-muramoyl-L-alanyl-D-glutamate</name>
        <dbReference type="ChEBI" id="CHEBI:83900"/>
    </ligand>
</feature>
<evidence type="ECO:0000259" key="19">
    <source>
        <dbReference type="Pfam" id="PF08245"/>
    </source>
</evidence>
<dbReference type="InterPro" id="IPR013221">
    <property type="entry name" value="Mur_ligase_cen"/>
</dbReference>
<feature type="domain" description="Mur ligase N-terminal catalytic" evidence="17">
    <location>
        <begin position="25"/>
        <end position="99"/>
    </location>
</feature>
<evidence type="ECO:0000313" key="20">
    <source>
        <dbReference type="EMBL" id="KYO66676.1"/>
    </source>
</evidence>
<keyword evidence="21" id="KW-1185">Reference proteome</keyword>
<dbReference type="InterPro" id="IPR035911">
    <property type="entry name" value="MurE/MurF_N"/>
</dbReference>
<dbReference type="Pfam" id="PF02875">
    <property type="entry name" value="Mur_ligase_C"/>
    <property type="match status" value="1"/>
</dbReference>
<dbReference type="InterPro" id="IPR005761">
    <property type="entry name" value="UDP-N-AcMur-Glu-dNH2Pim_ligase"/>
</dbReference>
<dbReference type="Gene3D" id="3.40.1190.10">
    <property type="entry name" value="Mur-like, catalytic domain"/>
    <property type="match status" value="1"/>
</dbReference>
<dbReference type="InterPro" id="IPR036615">
    <property type="entry name" value="Mur_ligase_C_dom_sf"/>
</dbReference>
<evidence type="ECO:0000256" key="9">
    <source>
        <dbReference type="ARBA" id="ARBA00056782"/>
    </source>
</evidence>
<comment type="cofactor">
    <cofactor evidence="15">
        <name>Mg(2+)</name>
        <dbReference type="ChEBI" id="CHEBI:18420"/>
    </cofactor>
</comment>
<feature type="short sequence motif" description="Meso-diaminopimelate recognition motif" evidence="15">
    <location>
        <begin position="403"/>
        <end position="406"/>
    </location>
</feature>
<feature type="binding site" evidence="15">
    <location>
        <begin position="403"/>
        <end position="406"/>
    </location>
    <ligand>
        <name>meso-2,6-diaminopimelate</name>
        <dbReference type="ChEBI" id="CHEBI:57791"/>
    </ligand>
</feature>
<comment type="PTM">
    <text evidence="15">Carboxylation is probably crucial for Mg(2+) binding and, consequently, for the gamma-phosphate positioning of ATP.</text>
</comment>
<dbReference type="GO" id="GO:0008765">
    <property type="term" value="F:UDP-N-acetylmuramoylalanyl-D-glutamate-2,6-diaminopimelate ligase activity"/>
    <property type="evidence" value="ECO:0007669"/>
    <property type="project" value="UniProtKB-UniRule"/>
</dbReference>
<dbReference type="GO" id="GO:0008360">
    <property type="term" value="P:regulation of cell shape"/>
    <property type="evidence" value="ECO:0007669"/>
    <property type="project" value="UniProtKB-KW"/>
</dbReference>
<comment type="function">
    <text evidence="9 15">Catalyzes the addition of meso-diaminopimelic acid to the nucleotide precursor UDP-N-acetylmuramoyl-L-alanyl-D-glutamate (UMAG) in the biosynthesis of bacterial cell-wall peptidoglycan.</text>
</comment>
<dbReference type="Gene3D" id="3.90.190.20">
    <property type="entry name" value="Mur ligase, C-terminal domain"/>
    <property type="match status" value="1"/>
</dbReference>
<comment type="caution">
    <text evidence="20">The sequence shown here is derived from an EMBL/GenBank/DDBJ whole genome shotgun (WGS) entry which is preliminary data.</text>
</comment>
<evidence type="ECO:0000256" key="4">
    <source>
        <dbReference type="ARBA" id="ARBA00022960"/>
    </source>
</evidence>
<dbReference type="GO" id="GO:0071555">
    <property type="term" value="P:cell wall organization"/>
    <property type="evidence" value="ECO:0007669"/>
    <property type="project" value="UniProtKB-KW"/>
</dbReference>
<evidence type="ECO:0000256" key="12">
    <source>
        <dbReference type="ARBA" id="ARBA00075482"/>
    </source>
</evidence>
<evidence type="ECO:0000256" key="10">
    <source>
        <dbReference type="ARBA" id="ARBA00066633"/>
    </source>
</evidence>
<dbReference type="EC" id="6.3.2.13" evidence="10 15"/>
<evidence type="ECO:0000256" key="16">
    <source>
        <dbReference type="RuleBase" id="RU004135"/>
    </source>
</evidence>
<name>A0A161PUY7_9FIRM</name>
<dbReference type="GO" id="GO:0009252">
    <property type="term" value="P:peptidoglycan biosynthetic process"/>
    <property type="evidence" value="ECO:0007669"/>
    <property type="project" value="UniProtKB-UniRule"/>
</dbReference>
<dbReference type="GO" id="GO:0000287">
    <property type="term" value="F:magnesium ion binding"/>
    <property type="evidence" value="ECO:0007669"/>
    <property type="project" value="UniProtKB-UniRule"/>
</dbReference>
<comment type="subcellular location">
    <subcellularLocation>
        <location evidence="15 16">Cytoplasm</location>
    </subcellularLocation>
</comment>
<reference evidence="20 21" key="1">
    <citation type="submission" date="2015-12" db="EMBL/GenBank/DDBJ databases">
        <title>Draft genome of Thermovenabulum gondwanense isolated from a red thermophilic microbial mat colonisisng an outflow channel of a bore well.</title>
        <authorList>
            <person name="Patel B.K."/>
        </authorList>
    </citation>
    <scope>NUCLEOTIDE SEQUENCE [LARGE SCALE GENOMIC DNA]</scope>
    <source>
        <strain evidence="20 21">R270</strain>
    </source>
</reference>
<comment type="pathway">
    <text evidence="1 15 16">Cell wall biogenesis; peptidoglycan biosynthesis.</text>
</comment>
<evidence type="ECO:0000256" key="2">
    <source>
        <dbReference type="ARBA" id="ARBA00005898"/>
    </source>
</evidence>
<feature type="binding site" evidence="15">
    <location>
        <position position="379"/>
    </location>
    <ligand>
        <name>meso-2,6-diaminopimelate</name>
        <dbReference type="ChEBI" id="CHEBI:57791"/>
    </ligand>
</feature>
<evidence type="ECO:0000256" key="15">
    <source>
        <dbReference type="HAMAP-Rule" id="MF_00208"/>
    </source>
</evidence>
<dbReference type="Proteomes" id="UP000075737">
    <property type="component" value="Unassembled WGS sequence"/>
</dbReference>
<dbReference type="NCBIfam" id="TIGR01085">
    <property type="entry name" value="murE"/>
    <property type="match status" value="1"/>
</dbReference>
<dbReference type="AlphaFoldDB" id="A0A161PUY7"/>
<comment type="similarity">
    <text evidence="2 15">Belongs to the MurCDEF family. MurE subfamily.</text>
</comment>
<feature type="modified residue" description="N6-carboxylysine" evidence="15">
    <location>
        <position position="222"/>
    </location>
</feature>
<dbReference type="GO" id="GO:0005737">
    <property type="term" value="C:cytoplasm"/>
    <property type="evidence" value="ECO:0007669"/>
    <property type="project" value="UniProtKB-SubCell"/>
</dbReference>
<keyword evidence="15" id="KW-0460">Magnesium</keyword>
<keyword evidence="5 15" id="KW-0573">Peptidoglycan synthesis</keyword>
<evidence type="ECO:0000256" key="13">
    <source>
        <dbReference type="ARBA" id="ARBA00076158"/>
    </source>
</evidence>
<dbReference type="UniPathway" id="UPA00219"/>
<dbReference type="PATRIC" id="fig|520767.4.peg.1015"/>
<feature type="binding site" evidence="15">
    <location>
        <position position="182"/>
    </location>
    <ligand>
        <name>UDP-N-acetyl-alpha-D-muramoyl-L-alanyl-D-glutamate</name>
        <dbReference type="ChEBI" id="CHEBI:83900"/>
    </ligand>
</feature>
<dbReference type="InterPro" id="IPR000713">
    <property type="entry name" value="Mur_ligase_N"/>
</dbReference>
<evidence type="ECO:0000256" key="14">
    <source>
        <dbReference type="ARBA" id="ARBA00081560"/>
    </source>
</evidence>
<evidence type="ECO:0000256" key="3">
    <source>
        <dbReference type="ARBA" id="ARBA00022618"/>
    </source>
</evidence>
<keyword evidence="7 15" id="KW-0961">Cell wall biogenesis/degradation</keyword>
<evidence type="ECO:0000259" key="17">
    <source>
        <dbReference type="Pfam" id="PF01225"/>
    </source>
</evidence>
<dbReference type="SUPFAM" id="SSF63418">
    <property type="entry name" value="MurE/MurF N-terminal domain"/>
    <property type="match status" value="1"/>
</dbReference>
<dbReference type="NCBIfam" id="NF001124">
    <property type="entry name" value="PRK00139.1-2"/>
    <property type="match status" value="1"/>
</dbReference>
<evidence type="ECO:0000256" key="1">
    <source>
        <dbReference type="ARBA" id="ARBA00004752"/>
    </source>
</evidence>
<keyword evidence="3 15" id="KW-0132">Cell division</keyword>
<dbReference type="STRING" id="520767.ATZ99_09200"/>
<feature type="binding site" evidence="15">
    <location>
        <position position="32"/>
    </location>
    <ligand>
        <name>UDP-N-acetyl-alpha-D-muramoyl-L-alanyl-D-glutamate</name>
        <dbReference type="ChEBI" id="CHEBI:83900"/>
    </ligand>
</feature>
<feature type="binding site" evidence="15">
    <location>
        <begin position="113"/>
        <end position="119"/>
    </location>
    <ligand>
        <name>ATP</name>
        <dbReference type="ChEBI" id="CHEBI:30616"/>
    </ligand>
</feature>
<keyword evidence="15" id="KW-0963">Cytoplasm</keyword>
<feature type="domain" description="Mur ligase C-terminal" evidence="18">
    <location>
        <begin position="330"/>
        <end position="456"/>
    </location>
</feature>
<dbReference type="EMBL" id="LOHZ01000025">
    <property type="protein sequence ID" value="KYO66676.1"/>
    <property type="molecule type" value="Genomic_DNA"/>
</dbReference>
<dbReference type="InterPro" id="IPR036565">
    <property type="entry name" value="Mur-like_cat_sf"/>
</dbReference>
<comment type="caution">
    <text evidence="15">Lacks conserved residue(s) required for the propagation of feature annotation.</text>
</comment>
<keyword evidence="15 20" id="KW-0436">Ligase</keyword>